<dbReference type="Proteomes" id="UP000799753">
    <property type="component" value="Unassembled WGS sequence"/>
</dbReference>
<sequence length="122" mass="14682">MPRPPLSEAKEYYDKLGKHIDDAHNHIDHLEHRLRKAEAELALNNEYQHMVDRLDARARANEAERDRVYYANKIKEWEEREAREEQLYLAARSARKARLERELGWKLDWEIVSSPGMRPWSF</sequence>
<evidence type="ECO:0000313" key="3">
    <source>
        <dbReference type="Proteomes" id="UP000799753"/>
    </source>
</evidence>
<accession>A0A6A6RWE9</accession>
<gene>
    <name evidence="2" type="ORF">P280DRAFT_470297</name>
</gene>
<evidence type="ECO:0000256" key="1">
    <source>
        <dbReference type="SAM" id="Coils"/>
    </source>
</evidence>
<name>A0A6A6RWE9_9PLEO</name>
<protein>
    <submittedName>
        <fullName evidence="2">Uncharacterized protein</fullName>
    </submittedName>
</protein>
<dbReference type="AlphaFoldDB" id="A0A6A6RWE9"/>
<feature type="coiled-coil region" evidence="1">
    <location>
        <begin position="20"/>
        <end position="80"/>
    </location>
</feature>
<keyword evidence="3" id="KW-1185">Reference proteome</keyword>
<dbReference type="EMBL" id="MU006786">
    <property type="protein sequence ID" value="KAF2639680.1"/>
    <property type="molecule type" value="Genomic_DNA"/>
</dbReference>
<reference evidence="2" key="1">
    <citation type="journal article" date="2020" name="Stud. Mycol.">
        <title>101 Dothideomycetes genomes: a test case for predicting lifestyles and emergence of pathogens.</title>
        <authorList>
            <person name="Haridas S."/>
            <person name="Albert R."/>
            <person name="Binder M."/>
            <person name="Bloem J."/>
            <person name="Labutti K."/>
            <person name="Salamov A."/>
            <person name="Andreopoulos B."/>
            <person name="Baker S."/>
            <person name="Barry K."/>
            <person name="Bills G."/>
            <person name="Bluhm B."/>
            <person name="Cannon C."/>
            <person name="Castanera R."/>
            <person name="Culley D."/>
            <person name="Daum C."/>
            <person name="Ezra D."/>
            <person name="Gonzalez J."/>
            <person name="Henrissat B."/>
            <person name="Kuo A."/>
            <person name="Liang C."/>
            <person name="Lipzen A."/>
            <person name="Lutzoni F."/>
            <person name="Magnuson J."/>
            <person name="Mondo S."/>
            <person name="Nolan M."/>
            <person name="Ohm R."/>
            <person name="Pangilinan J."/>
            <person name="Park H.-J."/>
            <person name="Ramirez L."/>
            <person name="Alfaro M."/>
            <person name="Sun H."/>
            <person name="Tritt A."/>
            <person name="Yoshinaga Y."/>
            <person name="Zwiers L.-H."/>
            <person name="Turgeon B."/>
            <person name="Goodwin S."/>
            <person name="Spatafora J."/>
            <person name="Crous P."/>
            <person name="Grigoriev I."/>
        </authorList>
    </citation>
    <scope>NUCLEOTIDE SEQUENCE</scope>
    <source>
        <strain evidence="2">CBS 473.64</strain>
    </source>
</reference>
<organism evidence="2 3">
    <name type="scientific">Massarina eburnea CBS 473.64</name>
    <dbReference type="NCBI Taxonomy" id="1395130"/>
    <lineage>
        <taxon>Eukaryota</taxon>
        <taxon>Fungi</taxon>
        <taxon>Dikarya</taxon>
        <taxon>Ascomycota</taxon>
        <taxon>Pezizomycotina</taxon>
        <taxon>Dothideomycetes</taxon>
        <taxon>Pleosporomycetidae</taxon>
        <taxon>Pleosporales</taxon>
        <taxon>Massarineae</taxon>
        <taxon>Massarinaceae</taxon>
        <taxon>Massarina</taxon>
    </lineage>
</organism>
<proteinExistence type="predicted"/>
<keyword evidence="1" id="KW-0175">Coiled coil</keyword>
<evidence type="ECO:0000313" key="2">
    <source>
        <dbReference type="EMBL" id="KAF2639680.1"/>
    </source>
</evidence>